<keyword evidence="2" id="KW-0479">Metal-binding</keyword>
<evidence type="ECO:0000256" key="2">
    <source>
        <dbReference type="RuleBase" id="RU000461"/>
    </source>
</evidence>
<reference evidence="4 5" key="1">
    <citation type="submission" date="2024-10" db="EMBL/GenBank/DDBJ databases">
        <title>The Natural Products Discovery Center: Release of the First 8490 Sequenced Strains for Exploring Actinobacteria Biosynthetic Diversity.</title>
        <authorList>
            <person name="Kalkreuter E."/>
            <person name="Kautsar S.A."/>
            <person name="Yang D."/>
            <person name="Bader C.D."/>
            <person name="Teijaro C.N."/>
            <person name="Fluegel L."/>
            <person name="Davis C.M."/>
            <person name="Simpson J.R."/>
            <person name="Lauterbach L."/>
            <person name="Steele A.D."/>
            <person name="Gui C."/>
            <person name="Meng S."/>
            <person name="Li G."/>
            <person name="Viehrig K."/>
            <person name="Ye F."/>
            <person name="Su P."/>
            <person name="Kiefer A.F."/>
            <person name="Nichols A."/>
            <person name="Cepeda A.J."/>
            <person name="Yan W."/>
            <person name="Fan B."/>
            <person name="Jiang Y."/>
            <person name="Adhikari A."/>
            <person name="Zheng C.-J."/>
            <person name="Schuster L."/>
            <person name="Cowan T.M."/>
            <person name="Smanski M.J."/>
            <person name="Chevrette M.G."/>
            <person name="De Carvalho L.P.S."/>
            <person name="Shen B."/>
        </authorList>
    </citation>
    <scope>NUCLEOTIDE SEQUENCE [LARGE SCALE GENOMIC DNA]</scope>
    <source>
        <strain evidence="4 5">NPDC050545</strain>
    </source>
</reference>
<keyword evidence="2" id="KW-0349">Heme</keyword>
<proteinExistence type="inferred from homology"/>
<keyword evidence="5" id="KW-1185">Reference proteome</keyword>
<accession>A0ABW7YUA5</accession>
<evidence type="ECO:0000313" key="4">
    <source>
        <dbReference type="EMBL" id="MFI6499497.1"/>
    </source>
</evidence>
<feature type="region of interest" description="Disordered" evidence="3">
    <location>
        <begin position="66"/>
        <end position="92"/>
    </location>
</feature>
<dbReference type="PRINTS" id="PR00359">
    <property type="entry name" value="BP450"/>
</dbReference>
<dbReference type="InterPro" id="IPR001128">
    <property type="entry name" value="Cyt_P450"/>
</dbReference>
<sequence length="392" mass="42222">MRIKEQLLGPDAEGDPYPVYARLRDEAPIRPVHLRDGVRCWVILRYGEARAALCDPRLSRDPRLAGPAWRQADRGRPLEDGAGLGTHLLTREPPDHTRLRRLVGGAFTARRTEAMRGRLEELSGSLIDAFAGRGRAELVADFGYPLAATVMCEVMGIPVADRDHFRQWTSNATPADAPPPGEYLRDVVAAKRAEPGDDVISALIAAERAGQLSETELLSMAFLLVIAGHENTVGLIANGVLALTAHPEQLAALRADPGLIEGAVEEVLRHDGPMELAAWRFATEPVTIGGVTIPAGEPVVIALAAAHHDPDRFADPDRFDIARPDADQHLGFGHGLHHCLGAPLGRLEAVAGLGALVRRLPGLAVAVPADQLRRQPSSIVRGLYELPVTFLT</sequence>
<dbReference type="RefSeq" id="WP_397082842.1">
    <property type="nucleotide sequence ID" value="NZ_JBITGY010000005.1"/>
</dbReference>
<organism evidence="4 5">
    <name type="scientific">Nonomuraea typhae</name>
    <dbReference type="NCBI Taxonomy" id="2603600"/>
    <lineage>
        <taxon>Bacteria</taxon>
        <taxon>Bacillati</taxon>
        <taxon>Actinomycetota</taxon>
        <taxon>Actinomycetes</taxon>
        <taxon>Streptosporangiales</taxon>
        <taxon>Streptosporangiaceae</taxon>
        <taxon>Nonomuraea</taxon>
    </lineage>
</organism>
<comment type="caution">
    <text evidence="4">The sequence shown here is derived from an EMBL/GenBank/DDBJ whole genome shotgun (WGS) entry which is preliminary data.</text>
</comment>
<evidence type="ECO:0000313" key="5">
    <source>
        <dbReference type="Proteomes" id="UP001612741"/>
    </source>
</evidence>
<evidence type="ECO:0000256" key="1">
    <source>
        <dbReference type="ARBA" id="ARBA00010617"/>
    </source>
</evidence>
<comment type="similarity">
    <text evidence="1 2">Belongs to the cytochrome P450 family.</text>
</comment>
<dbReference type="InterPro" id="IPR036396">
    <property type="entry name" value="Cyt_P450_sf"/>
</dbReference>
<keyword evidence="2" id="KW-0503">Monooxygenase</keyword>
<dbReference type="SUPFAM" id="SSF48264">
    <property type="entry name" value="Cytochrome P450"/>
    <property type="match status" value="1"/>
</dbReference>
<keyword evidence="2" id="KW-0560">Oxidoreductase</keyword>
<protein>
    <submittedName>
        <fullName evidence="4">Cytochrome P450</fullName>
    </submittedName>
</protein>
<dbReference type="InterPro" id="IPR017972">
    <property type="entry name" value="Cyt_P450_CS"/>
</dbReference>
<dbReference type="Pfam" id="PF00067">
    <property type="entry name" value="p450"/>
    <property type="match status" value="1"/>
</dbReference>
<dbReference type="Gene3D" id="1.10.630.10">
    <property type="entry name" value="Cytochrome P450"/>
    <property type="match status" value="1"/>
</dbReference>
<evidence type="ECO:0000256" key="3">
    <source>
        <dbReference type="SAM" id="MobiDB-lite"/>
    </source>
</evidence>
<name>A0ABW7YUA5_9ACTN</name>
<dbReference type="PANTHER" id="PTHR46696">
    <property type="entry name" value="P450, PUTATIVE (EUROFUNG)-RELATED"/>
    <property type="match status" value="1"/>
</dbReference>
<dbReference type="Proteomes" id="UP001612741">
    <property type="component" value="Unassembled WGS sequence"/>
</dbReference>
<gene>
    <name evidence="4" type="ORF">ACIBG2_19070</name>
</gene>
<keyword evidence="2" id="KW-0408">Iron</keyword>
<dbReference type="InterPro" id="IPR002397">
    <property type="entry name" value="Cyt_P450_B"/>
</dbReference>
<dbReference type="CDD" id="cd11029">
    <property type="entry name" value="CYP107-like"/>
    <property type="match status" value="1"/>
</dbReference>
<dbReference type="EMBL" id="JBITGY010000005">
    <property type="protein sequence ID" value="MFI6499497.1"/>
    <property type="molecule type" value="Genomic_DNA"/>
</dbReference>
<dbReference type="PANTHER" id="PTHR46696:SF1">
    <property type="entry name" value="CYTOCHROME P450 YJIB-RELATED"/>
    <property type="match status" value="1"/>
</dbReference>
<dbReference type="PROSITE" id="PS00086">
    <property type="entry name" value="CYTOCHROME_P450"/>
    <property type="match status" value="1"/>
</dbReference>